<keyword evidence="3" id="KW-0614">Plasmid</keyword>
<dbReference type="EMBL" id="LT984815">
    <property type="protein sequence ID" value="SPD69149.1"/>
    <property type="molecule type" value="Genomic_DNA"/>
</dbReference>
<gene>
    <name evidence="2" type="ORF">CBM2586_P50003</name>
    <name evidence="3" type="ORF">CBM2636_P10060</name>
</gene>
<reference evidence="4 5" key="1">
    <citation type="submission" date="2018-01" db="EMBL/GenBank/DDBJ databases">
        <authorList>
            <person name="Clerissi C."/>
        </authorList>
    </citation>
    <scope>NUCLEOTIDE SEQUENCE [LARGE SCALE GENOMIC DNA]</scope>
    <source>
        <strain evidence="2">Cupriavidus taiwanensis LMG 19430</strain>
        <strain evidence="3">Cupriavidus taiwanensis SWF 66322</strain>
        <plasmid evidence="5">cbm2586_p</plasmid>
        <plasmid evidence="3">CBM2636p</plasmid>
        <plasmid evidence="4">cbm2636p</plasmid>
    </source>
</reference>
<geneLocation type="plasmid" evidence="4">
    <name>cbm2636p</name>
</geneLocation>
<evidence type="ECO:0000313" key="2">
    <source>
        <dbReference type="EMBL" id="SOY78137.1"/>
    </source>
</evidence>
<name>A0A375CSD1_9BURK</name>
<evidence type="ECO:0000256" key="1">
    <source>
        <dbReference type="SAM" id="MobiDB-lite"/>
    </source>
</evidence>
<evidence type="ECO:0000313" key="5">
    <source>
        <dbReference type="Proteomes" id="UP000257016"/>
    </source>
</evidence>
<dbReference type="AlphaFoldDB" id="A0A375CSD1"/>
<proteinExistence type="predicted"/>
<dbReference type="EMBL" id="OFSN01000062">
    <property type="protein sequence ID" value="SOY78137.1"/>
    <property type="molecule type" value="Genomic_DNA"/>
</dbReference>
<evidence type="ECO:0000313" key="4">
    <source>
        <dbReference type="Proteomes" id="UP000254259"/>
    </source>
</evidence>
<sequence>MMERENSSRIFRPRWSRMHRIDTKIRNAPDLQGNGNRNRFRETASPGSAHGIGVAGQLRCWRARRSTDTAL</sequence>
<dbReference type="Proteomes" id="UP000254259">
    <property type="component" value="Plasmid CBM2636p"/>
</dbReference>
<geneLocation type="plasmid" evidence="3">
    <name>CBM2636p</name>
</geneLocation>
<organism evidence="2 5">
    <name type="scientific">Cupriavidus taiwanensis</name>
    <dbReference type="NCBI Taxonomy" id="164546"/>
    <lineage>
        <taxon>Bacteria</taxon>
        <taxon>Pseudomonadati</taxon>
        <taxon>Pseudomonadota</taxon>
        <taxon>Betaproteobacteria</taxon>
        <taxon>Burkholderiales</taxon>
        <taxon>Burkholderiaceae</taxon>
        <taxon>Cupriavidus</taxon>
    </lineage>
</organism>
<evidence type="ECO:0000313" key="3">
    <source>
        <dbReference type="EMBL" id="SPD69149.1"/>
    </source>
</evidence>
<feature type="region of interest" description="Disordered" evidence="1">
    <location>
        <begin position="21"/>
        <end position="52"/>
    </location>
</feature>
<geneLocation type="plasmid" evidence="5">
    <name>cbm2586_p</name>
</geneLocation>
<accession>A0A375CSD1</accession>
<protein>
    <submittedName>
        <fullName evidence="2">Uncharacterized protein</fullName>
    </submittedName>
</protein>
<dbReference type="Proteomes" id="UP000257016">
    <property type="component" value="Unassembled WGS sequence"/>
</dbReference>